<keyword evidence="2" id="KW-1185">Reference proteome</keyword>
<organism evidence="1 2">
    <name type="scientific">Neolamprologus brichardi</name>
    <name type="common">Fairy cichlid</name>
    <name type="synonym">Lamprologus brichardi</name>
    <dbReference type="NCBI Taxonomy" id="32507"/>
    <lineage>
        <taxon>Eukaryota</taxon>
        <taxon>Metazoa</taxon>
        <taxon>Chordata</taxon>
        <taxon>Craniata</taxon>
        <taxon>Vertebrata</taxon>
        <taxon>Euteleostomi</taxon>
        <taxon>Actinopterygii</taxon>
        <taxon>Neopterygii</taxon>
        <taxon>Teleostei</taxon>
        <taxon>Neoteleostei</taxon>
        <taxon>Acanthomorphata</taxon>
        <taxon>Ovalentaria</taxon>
        <taxon>Cichlomorphae</taxon>
        <taxon>Cichliformes</taxon>
        <taxon>Cichlidae</taxon>
        <taxon>African cichlids</taxon>
        <taxon>Pseudocrenilabrinae</taxon>
        <taxon>Lamprologini</taxon>
        <taxon>Neolamprologus</taxon>
    </lineage>
</organism>
<reference evidence="1" key="2">
    <citation type="submission" date="2025-09" db="UniProtKB">
        <authorList>
            <consortium name="Ensembl"/>
        </authorList>
    </citation>
    <scope>IDENTIFICATION</scope>
</reference>
<dbReference type="AlphaFoldDB" id="A0A3Q4H2Z8"/>
<evidence type="ECO:0000313" key="2">
    <source>
        <dbReference type="Proteomes" id="UP000261580"/>
    </source>
</evidence>
<dbReference type="Ensembl" id="ENSNBRT00000011025.1">
    <property type="protein sequence ID" value="ENSNBRP00000010727.1"/>
    <property type="gene ID" value="ENSNBRG00000008349.1"/>
</dbReference>
<sequence length="223" mass="25035">MIQSSQPSSLKFTCRAFLLHLDLDFFPCRFPYTPSSFATFTSFSLTDLRDLICSFISLNRFSLFLERVPSCLRSTSVSDLPSVTLSWRQSCTSQPAFVESSRSRDLESSSLEVCKSPGALLNILNSAPTSSSFSERVETSNRYFCLRRGECKRSSAGIKGENNCSQIHLGCTVFRGRTGGVRGRRGKLNLQSPQQSLSFFCYKKKTSVREPLLFSLRIFGCFL</sequence>
<name>A0A3Q4H2Z8_NEOBR</name>
<proteinExistence type="predicted"/>
<dbReference type="Bgee" id="ENSNBRG00000008349">
    <property type="expression patterns" value="Expressed in blood"/>
</dbReference>
<dbReference type="GeneTree" id="ENSGT01030000234822"/>
<accession>A0A3Q4H2Z8</accession>
<dbReference type="Proteomes" id="UP000261580">
    <property type="component" value="Unassembled WGS sequence"/>
</dbReference>
<evidence type="ECO:0000313" key="1">
    <source>
        <dbReference type="Ensembl" id="ENSNBRP00000010727.1"/>
    </source>
</evidence>
<dbReference type="OMA" id="CLRRGEC"/>
<reference evidence="1" key="1">
    <citation type="submission" date="2025-08" db="UniProtKB">
        <authorList>
            <consortium name="Ensembl"/>
        </authorList>
    </citation>
    <scope>IDENTIFICATION</scope>
</reference>
<protein>
    <submittedName>
        <fullName evidence="1">Uncharacterized protein</fullName>
    </submittedName>
</protein>